<dbReference type="EMBL" id="JANIIK010000046">
    <property type="protein sequence ID" value="KAJ3601867.1"/>
    <property type="molecule type" value="Genomic_DNA"/>
</dbReference>
<organism evidence="1 2">
    <name type="scientific">Muraenolepis orangiensis</name>
    <name type="common">Patagonian moray cod</name>
    <dbReference type="NCBI Taxonomy" id="630683"/>
    <lineage>
        <taxon>Eukaryota</taxon>
        <taxon>Metazoa</taxon>
        <taxon>Chordata</taxon>
        <taxon>Craniata</taxon>
        <taxon>Vertebrata</taxon>
        <taxon>Euteleostomi</taxon>
        <taxon>Actinopterygii</taxon>
        <taxon>Neopterygii</taxon>
        <taxon>Teleostei</taxon>
        <taxon>Neoteleostei</taxon>
        <taxon>Acanthomorphata</taxon>
        <taxon>Zeiogadaria</taxon>
        <taxon>Gadariae</taxon>
        <taxon>Gadiformes</taxon>
        <taxon>Muraenolepidoidei</taxon>
        <taxon>Muraenolepididae</taxon>
        <taxon>Muraenolepis</taxon>
    </lineage>
</organism>
<reference evidence="1" key="1">
    <citation type="submission" date="2022-07" db="EMBL/GenBank/DDBJ databases">
        <title>Chromosome-level genome of Muraenolepis orangiensis.</title>
        <authorList>
            <person name="Kim J."/>
        </authorList>
    </citation>
    <scope>NUCLEOTIDE SEQUENCE</scope>
    <source>
        <strain evidence="1">KU_S4_2022</strain>
        <tissue evidence="1">Muscle</tissue>
    </source>
</reference>
<proteinExistence type="predicted"/>
<sequence length="163" mass="17720">MYLTGPADLVWRDVSSCICISAAFAKTDSLYWLLKKPLIHKARLDVSSSETPGLTVALCRSVPTETLCLQQLVDAVGLELSDVQALGSLLGLHSVREAQRILQLWSKILCPEEKRLLRSYGQGGARPDPADPFPEIYLSPGLGELTGPLLQVANSVKVSILCF</sequence>
<comment type="caution">
    <text evidence="1">The sequence shown here is derived from an EMBL/GenBank/DDBJ whole genome shotgun (WGS) entry which is preliminary data.</text>
</comment>
<gene>
    <name evidence="1" type="ORF">NHX12_029629</name>
</gene>
<name>A0A9Q0E6E4_9TELE</name>
<protein>
    <submittedName>
        <fullName evidence="1">Uncharacterized protein</fullName>
    </submittedName>
</protein>
<dbReference type="Proteomes" id="UP001148018">
    <property type="component" value="Unassembled WGS sequence"/>
</dbReference>
<evidence type="ECO:0000313" key="2">
    <source>
        <dbReference type="Proteomes" id="UP001148018"/>
    </source>
</evidence>
<dbReference type="AlphaFoldDB" id="A0A9Q0E6E4"/>
<keyword evidence="2" id="KW-1185">Reference proteome</keyword>
<accession>A0A9Q0E6E4</accession>
<evidence type="ECO:0000313" key="1">
    <source>
        <dbReference type="EMBL" id="KAJ3601867.1"/>
    </source>
</evidence>